<dbReference type="EMBL" id="JASCZI010092657">
    <property type="protein sequence ID" value="MED6152637.1"/>
    <property type="molecule type" value="Genomic_DNA"/>
</dbReference>
<accession>A0ABU6TVX3</accession>
<protein>
    <submittedName>
        <fullName evidence="1">Uncharacterized protein</fullName>
    </submittedName>
</protein>
<dbReference type="InterPro" id="IPR044715">
    <property type="entry name" value="WDR86-like"/>
</dbReference>
<evidence type="ECO:0000313" key="2">
    <source>
        <dbReference type="Proteomes" id="UP001341840"/>
    </source>
</evidence>
<reference evidence="1 2" key="1">
    <citation type="journal article" date="2023" name="Plants (Basel)">
        <title>Bridging the Gap: Combining Genomics and Transcriptomics Approaches to Understand Stylosanthes scabra, an Orphan Legume from the Brazilian Caatinga.</title>
        <authorList>
            <person name="Ferreira-Neto J.R.C."/>
            <person name="da Silva M.D."/>
            <person name="Binneck E."/>
            <person name="de Melo N.F."/>
            <person name="da Silva R.H."/>
            <person name="de Melo A.L.T.M."/>
            <person name="Pandolfi V."/>
            <person name="Bustamante F.O."/>
            <person name="Brasileiro-Vidal A.C."/>
            <person name="Benko-Iseppon A.M."/>
        </authorList>
    </citation>
    <scope>NUCLEOTIDE SEQUENCE [LARGE SCALE GENOMIC DNA]</scope>
    <source>
        <tissue evidence="1">Leaves</tissue>
    </source>
</reference>
<proteinExistence type="predicted"/>
<dbReference type="PANTHER" id="PTHR44489">
    <property type="match status" value="1"/>
</dbReference>
<dbReference type="PANTHER" id="PTHR44489:SF14">
    <property type="entry name" value="ZINC FINGER CCCH DOMAIN-CONTAINING PROTEIN 59-RELATED"/>
    <property type="match status" value="1"/>
</dbReference>
<evidence type="ECO:0000313" key="1">
    <source>
        <dbReference type="EMBL" id="MED6152637.1"/>
    </source>
</evidence>
<gene>
    <name evidence="1" type="ORF">PIB30_093910</name>
</gene>
<keyword evidence="2" id="KW-1185">Reference proteome</keyword>
<comment type="caution">
    <text evidence="1">The sequence shown here is derived from an EMBL/GenBank/DDBJ whole genome shotgun (WGS) entry which is preliminary data.</text>
</comment>
<organism evidence="1 2">
    <name type="scientific">Stylosanthes scabra</name>
    <dbReference type="NCBI Taxonomy" id="79078"/>
    <lineage>
        <taxon>Eukaryota</taxon>
        <taxon>Viridiplantae</taxon>
        <taxon>Streptophyta</taxon>
        <taxon>Embryophyta</taxon>
        <taxon>Tracheophyta</taxon>
        <taxon>Spermatophyta</taxon>
        <taxon>Magnoliopsida</taxon>
        <taxon>eudicotyledons</taxon>
        <taxon>Gunneridae</taxon>
        <taxon>Pentapetalae</taxon>
        <taxon>rosids</taxon>
        <taxon>fabids</taxon>
        <taxon>Fabales</taxon>
        <taxon>Fabaceae</taxon>
        <taxon>Papilionoideae</taxon>
        <taxon>50 kb inversion clade</taxon>
        <taxon>dalbergioids sensu lato</taxon>
        <taxon>Dalbergieae</taxon>
        <taxon>Pterocarpus clade</taxon>
        <taxon>Stylosanthes</taxon>
    </lineage>
</organism>
<dbReference type="Proteomes" id="UP001341840">
    <property type="component" value="Unassembled WGS sequence"/>
</dbReference>
<sequence length="103" mass="11596">MVNAWLCTEEGTLKVAYTHAEENGVLGLYGMTDADAKPILFCSCKDNSVRMYELPTFLERGRLFTRQEVRSFEIGPDGLFFTGDGTGLLNVWKWLEEPKVPSS</sequence>
<dbReference type="InterPro" id="IPR036322">
    <property type="entry name" value="WD40_repeat_dom_sf"/>
</dbReference>
<dbReference type="SUPFAM" id="SSF50978">
    <property type="entry name" value="WD40 repeat-like"/>
    <property type="match status" value="1"/>
</dbReference>
<name>A0ABU6TVX3_9FABA</name>